<dbReference type="Pfam" id="PF12754">
    <property type="entry name" value="Get5_N"/>
    <property type="match status" value="1"/>
</dbReference>
<dbReference type="Gene3D" id="1.10.286.70">
    <property type="entry name" value="Get5 dimerization domain"/>
    <property type="match status" value="1"/>
</dbReference>
<evidence type="ECO:0000259" key="2">
    <source>
        <dbReference type="Pfam" id="PF12754"/>
    </source>
</evidence>
<evidence type="ECO:0000313" key="5">
    <source>
        <dbReference type="Proteomes" id="UP000266188"/>
    </source>
</evidence>
<dbReference type="Pfam" id="PF17183">
    <property type="entry name" value="Get5_C"/>
    <property type="match status" value="1"/>
</dbReference>
<evidence type="ECO:0000313" key="4">
    <source>
        <dbReference type="EMBL" id="RJE27447.1"/>
    </source>
</evidence>
<dbReference type="InterPro" id="IPR024737">
    <property type="entry name" value="Get5_N"/>
</dbReference>
<gene>
    <name evidence="4" type="ORF">PHISCL_00181</name>
</gene>
<comment type="caution">
    <text evidence="4">The sequence shown here is derived from an EMBL/GenBank/DDBJ whole genome shotgun (WGS) entry which is preliminary data.</text>
</comment>
<evidence type="ECO:0008006" key="6">
    <source>
        <dbReference type="Google" id="ProtNLM"/>
    </source>
</evidence>
<feature type="region of interest" description="Disordered" evidence="1">
    <location>
        <begin position="176"/>
        <end position="197"/>
    </location>
</feature>
<evidence type="ECO:0000256" key="1">
    <source>
        <dbReference type="SAM" id="MobiDB-lite"/>
    </source>
</evidence>
<accession>A0A3A3A1J1</accession>
<dbReference type="EMBL" id="MVGC01000003">
    <property type="protein sequence ID" value="RJE27447.1"/>
    <property type="molecule type" value="Genomic_DNA"/>
</dbReference>
<proteinExistence type="predicted"/>
<feature type="compositionally biased region" description="Basic and acidic residues" evidence="1">
    <location>
        <begin position="178"/>
        <end position="197"/>
    </location>
</feature>
<organism evidence="4 5">
    <name type="scientific">Aspergillus sclerotialis</name>
    <dbReference type="NCBI Taxonomy" id="2070753"/>
    <lineage>
        <taxon>Eukaryota</taxon>
        <taxon>Fungi</taxon>
        <taxon>Dikarya</taxon>
        <taxon>Ascomycota</taxon>
        <taxon>Pezizomycotina</taxon>
        <taxon>Eurotiomycetes</taxon>
        <taxon>Eurotiomycetidae</taxon>
        <taxon>Eurotiales</taxon>
        <taxon>Aspergillaceae</taxon>
        <taxon>Aspergillus</taxon>
        <taxon>Aspergillus subgen. Polypaecilum</taxon>
    </lineage>
</organism>
<name>A0A3A3A1J1_9EURO</name>
<feature type="domain" description="Get5 C-terminal" evidence="3">
    <location>
        <begin position="198"/>
        <end position="235"/>
    </location>
</feature>
<protein>
    <recommendedName>
        <fullName evidence="6">Cell-cycle control medial ring component</fullName>
    </recommendedName>
</protein>
<dbReference type="OrthoDB" id="5366541at2759"/>
<sequence>MTELAFTKSFLSTLDSKPVKLRADHVFDPDRVGLRVPVLKPASPFPSLPGYTLPRLQPPRPEMPKKVKRQQAPGSLKSINIHLKSARNPSLDFTVSNAPISTTSVEDMKEAVREKVVDSSGGKITVEKIKILYKRKPVTGKTVAEMLVDEPEMLTGGKEVELGVMIIGGAKAVEADAQEEKRGGEDGGGKSVERDGELHTEAFWDDLQGFLGQRLKDDAQARKLRGLFKDAWSSSR</sequence>
<dbReference type="Proteomes" id="UP000266188">
    <property type="component" value="Unassembled WGS sequence"/>
</dbReference>
<keyword evidence="5" id="KW-1185">Reference proteome</keyword>
<dbReference type="InterPro" id="IPR049256">
    <property type="entry name" value="Get5_C"/>
</dbReference>
<evidence type="ECO:0000259" key="3">
    <source>
        <dbReference type="Pfam" id="PF17183"/>
    </source>
</evidence>
<feature type="domain" description="Get5 N-terminal" evidence="2">
    <location>
        <begin position="6"/>
        <end position="169"/>
    </location>
</feature>
<reference evidence="5" key="1">
    <citation type="submission" date="2017-02" db="EMBL/GenBank/DDBJ databases">
        <authorList>
            <person name="Tafer H."/>
            <person name="Lopandic K."/>
        </authorList>
    </citation>
    <scope>NUCLEOTIDE SEQUENCE [LARGE SCALE GENOMIC DNA]</scope>
    <source>
        <strain evidence="5">CBS 366.77</strain>
    </source>
</reference>
<dbReference type="AlphaFoldDB" id="A0A3A3A1J1"/>
<feature type="region of interest" description="Disordered" evidence="1">
    <location>
        <begin position="49"/>
        <end position="73"/>
    </location>
</feature>